<organism evidence="2">
    <name type="scientific">Capitella teleta</name>
    <name type="common">Polychaete worm</name>
    <dbReference type="NCBI Taxonomy" id="283909"/>
    <lineage>
        <taxon>Eukaryota</taxon>
        <taxon>Metazoa</taxon>
        <taxon>Spiralia</taxon>
        <taxon>Lophotrochozoa</taxon>
        <taxon>Annelida</taxon>
        <taxon>Polychaeta</taxon>
        <taxon>Sedentaria</taxon>
        <taxon>Scolecida</taxon>
        <taxon>Capitellidae</taxon>
        <taxon>Capitella</taxon>
    </lineage>
</organism>
<proteinExistence type="predicted"/>
<dbReference type="InterPro" id="IPR012337">
    <property type="entry name" value="RNaseH-like_sf"/>
</dbReference>
<reference evidence="4" key="1">
    <citation type="submission" date="2012-12" db="EMBL/GenBank/DDBJ databases">
        <authorList>
            <person name="Hellsten U."/>
            <person name="Grimwood J."/>
            <person name="Chapman J.A."/>
            <person name="Shapiro H."/>
            <person name="Aerts A."/>
            <person name="Otillar R.P."/>
            <person name="Terry A.Y."/>
            <person name="Boore J.L."/>
            <person name="Simakov O."/>
            <person name="Marletaz F."/>
            <person name="Cho S.-J."/>
            <person name="Edsinger-Gonzales E."/>
            <person name="Havlak P."/>
            <person name="Kuo D.-H."/>
            <person name="Larsson T."/>
            <person name="Lv J."/>
            <person name="Arendt D."/>
            <person name="Savage R."/>
            <person name="Osoegawa K."/>
            <person name="de Jong P."/>
            <person name="Lindberg D.R."/>
            <person name="Seaver E.C."/>
            <person name="Weisblat D.A."/>
            <person name="Putnam N.H."/>
            <person name="Grigoriev I.V."/>
            <person name="Rokhsar D.S."/>
        </authorList>
    </citation>
    <scope>NUCLEOTIDE SEQUENCE</scope>
    <source>
        <strain evidence="4">I ESC-2004</strain>
    </source>
</reference>
<dbReference type="EMBL" id="AMQN01033277">
    <property type="status" value="NOT_ANNOTATED_CDS"/>
    <property type="molecule type" value="Genomic_DNA"/>
</dbReference>
<accession>R7T673</accession>
<protein>
    <recommendedName>
        <fullName evidence="1">HAT C-terminal dimerisation domain-containing protein</fullName>
    </recommendedName>
</protein>
<evidence type="ECO:0000259" key="1">
    <source>
        <dbReference type="Pfam" id="PF05699"/>
    </source>
</evidence>
<dbReference type="AlphaFoldDB" id="R7T673"/>
<reference evidence="3" key="3">
    <citation type="submission" date="2015-06" db="UniProtKB">
        <authorList>
            <consortium name="EnsemblMetazoa"/>
        </authorList>
    </citation>
    <scope>IDENTIFICATION</scope>
</reference>
<keyword evidence="4" id="KW-1185">Reference proteome</keyword>
<evidence type="ECO:0000313" key="2">
    <source>
        <dbReference type="EMBL" id="ELT88743.1"/>
    </source>
</evidence>
<dbReference type="PANTHER" id="PTHR46880">
    <property type="entry name" value="RAS-ASSOCIATING DOMAIN-CONTAINING PROTEIN"/>
    <property type="match status" value="1"/>
</dbReference>
<evidence type="ECO:0000313" key="4">
    <source>
        <dbReference type="Proteomes" id="UP000014760"/>
    </source>
</evidence>
<dbReference type="GO" id="GO:0046983">
    <property type="term" value="F:protein dimerization activity"/>
    <property type="evidence" value="ECO:0007669"/>
    <property type="project" value="InterPro"/>
</dbReference>
<dbReference type="HOGENOM" id="CLU_998350_0_0_1"/>
<name>R7T673_CAPTE</name>
<dbReference type="Proteomes" id="UP000014760">
    <property type="component" value="Unassembled WGS sequence"/>
</dbReference>
<gene>
    <name evidence="2" type="ORF">CAPTEDRAFT_197428</name>
</gene>
<feature type="domain" description="HAT C-terminal dimerisation" evidence="1">
    <location>
        <begin position="205"/>
        <end position="257"/>
    </location>
</feature>
<reference evidence="2 4" key="2">
    <citation type="journal article" date="2013" name="Nature">
        <title>Insights into bilaterian evolution from three spiralian genomes.</title>
        <authorList>
            <person name="Simakov O."/>
            <person name="Marletaz F."/>
            <person name="Cho S.J."/>
            <person name="Edsinger-Gonzales E."/>
            <person name="Havlak P."/>
            <person name="Hellsten U."/>
            <person name="Kuo D.H."/>
            <person name="Larsson T."/>
            <person name="Lv J."/>
            <person name="Arendt D."/>
            <person name="Savage R."/>
            <person name="Osoegawa K."/>
            <person name="de Jong P."/>
            <person name="Grimwood J."/>
            <person name="Chapman J.A."/>
            <person name="Shapiro H."/>
            <person name="Aerts A."/>
            <person name="Otillar R.P."/>
            <person name="Terry A.Y."/>
            <person name="Boore J.L."/>
            <person name="Grigoriev I.V."/>
            <person name="Lindberg D.R."/>
            <person name="Seaver E.C."/>
            <person name="Weisblat D.A."/>
            <person name="Putnam N.H."/>
            <person name="Rokhsar D.S."/>
        </authorList>
    </citation>
    <scope>NUCLEOTIDE SEQUENCE</scope>
    <source>
        <strain evidence="2 4">I ESC-2004</strain>
    </source>
</reference>
<dbReference type="STRING" id="283909.R7T673"/>
<dbReference type="InterPro" id="IPR008906">
    <property type="entry name" value="HATC_C_dom"/>
</dbReference>
<evidence type="ECO:0000313" key="3">
    <source>
        <dbReference type="EnsemblMetazoa" id="CapteP197428"/>
    </source>
</evidence>
<dbReference type="EMBL" id="KB311727">
    <property type="protein sequence ID" value="ELT88743.1"/>
    <property type="molecule type" value="Genomic_DNA"/>
</dbReference>
<dbReference type="PANTHER" id="PTHR46880:SF5">
    <property type="entry name" value="DUF4371 DOMAIN-CONTAINING PROTEIN"/>
    <property type="match status" value="1"/>
</dbReference>
<dbReference type="OrthoDB" id="6137258at2759"/>
<dbReference type="EnsemblMetazoa" id="CapteT197428">
    <property type="protein sequence ID" value="CapteP197428"/>
    <property type="gene ID" value="CapteG197428"/>
</dbReference>
<sequence length="279" mass="31256">MTGLVKFLRAEANKAHGMLKKMRKFSTLSTLLMMSDVLPKLTALSLVFQGKEVNLSEVKPRWEQTCRELQDLKLPGKGLHYTEASAKASKYGIPHSEEEVVAHLKVKQKFLDALLSNLSSRLEEPALVANLSVLNLQAVDADCRTLHGFEDLTALANNFGLDVDEVQDEWMRFKDLILEGECCLDRSIQGLTKFLSTTPSIKPVYKGLSMLYGVAATTPISTAEVERLFSAIKLLYTDHRARLNVATADKLLMIKLNSPTVFPYQEAASNWCQLKKRRL</sequence>
<dbReference type="SUPFAM" id="SSF53098">
    <property type="entry name" value="Ribonuclease H-like"/>
    <property type="match status" value="1"/>
</dbReference>
<dbReference type="Pfam" id="PF05699">
    <property type="entry name" value="Dimer_Tnp_hAT"/>
    <property type="match status" value="1"/>
</dbReference>